<proteinExistence type="predicted"/>
<comment type="caution">
    <text evidence="1">The sequence shown here is derived from an EMBL/GenBank/DDBJ whole genome shotgun (WGS) entry which is preliminary data.</text>
</comment>
<sequence length="90" mass="9950">MRETSVATCVGDRRFLPHLVLHEPEAWVFAAHAELGELYDPATAPSKRLLRYQPGYVKVTDGPLAVAELGIDAIRAQCPHTDAWLAKLVE</sequence>
<protein>
    <submittedName>
        <fullName evidence="1">DUF4276 family protein</fullName>
    </submittedName>
</protein>
<evidence type="ECO:0000313" key="2">
    <source>
        <dbReference type="Proteomes" id="UP000733379"/>
    </source>
</evidence>
<dbReference type="Pfam" id="PF14103">
    <property type="entry name" value="DUF4276"/>
    <property type="match status" value="1"/>
</dbReference>
<accession>A0ABS6B0W8</accession>
<keyword evidence="2" id="KW-1185">Reference proteome</keyword>
<reference evidence="1 2" key="1">
    <citation type="submission" date="2021-06" db="EMBL/GenBank/DDBJ databases">
        <title>Actinomycetes sequencing.</title>
        <authorList>
            <person name="Shan Q."/>
        </authorList>
    </citation>
    <scope>NUCLEOTIDE SEQUENCE [LARGE SCALE GENOMIC DNA]</scope>
    <source>
        <strain evidence="1 2">NEAU-G5</strain>
    </source>
</reference>
<gene>
    <name evidence="1" type="ORF">KO481_16320</name>
</gene>
<dbReference type="EMBL" id="JAHKNI010000005">
    <property type="protein sequence ID" value="MBU3063086.1"/>
    <property type="molecule type" value="Genomic_DNA"/>
</dbReference>
<organism evidence="1 2">
    <name type="scientific">Nocardia albiluteola</name>
    <dbReference type="NCBI Taxonomy" id="2842303"/>
    <lineage>
        <taxon>Bacteria</taxon>
        <taxon>Bacillati</taxon>
        <taxon>Actinomycetota</taxon>
        <taxon>Actinomycetes</taxon>
        <taxon>Mycobacteriales</taxon>
        <taxon>Nocardiaceae</taxon>
        <taxon>Nocardia</taxon>
    </lineage>
</organism>
<dbReference type="InterPro" id="IPR025455">
    <property type="entry name" value="DUF4276"/>
</dbReference>
<dbReference type="RefSeq" id="WP_215918008.1">
    <property type="nucleotide sequence ID" value="NZ_JAHKNI010000005.1"/>
</dbReference>
<evidence type="ECO:0000313" key="1">
    <source>
        <dbReference type="EMBL" id="MBU3063086.1"/>
    </source>
</evidence>
<name>A0ABS6B0W8_9NOCA</name>
<dbReference type="Proteomes" id="UP000733379">
    <property type="component" value="Unassembled WGS sequence"/>
</dbReference>